<dbReference type="EMBL" id="KN819337">
    <property type="protein sequence ID" value="KIJ15428.1"/>
    <property type="molecule type" value="Genomic_DNA"/>
</dbReference>
<accession>A0A0C9TYM3</accession>
<dbReference type="AlphaFoldDB" id="A0A0C9TYM3"/>
<name>A0A0C9TYM3_PAXIN</name>
<sequence>MNEGENHTRTDIWMALGKPSLRTRIVVVSNPRIHHVPGEADNLGLEVLKSGQVGLDRWSGGMSATPRPIRQPGGAYPPCYPIRSLPNWNVVGHDAYGPDDRGMQITLTWLLRSE</sequence>
<proteinExistence type="predicted"/>
<gene>
    <name evidence="1" type="ORF">PAXINDRAFT_169259</name>
</gene>
<evidence type="ECO:0000313" key="2">
    <source>
        <dbReference type="Proteomes" id="UP000053647"/>
    </source>
</evidence>
<organism evidence="1 2">
    <name type="scientific">Paxillus involutus ATCC 200175</name>
    <dbReference type="NCBI Taxonomy" id="664439"/>
    <lineage>
        <taxon>Eukaryota</taxon>
        <taxon>Fungi</taxon>
        <taxon>Dikarya</taxon>
        <taxon>Basidiomycota</taxon>
        <taxon>Agaricomycotina</taxon>
        <taxon>Agaricomycetes</taxon>
        <taxon>Agaricomycetidae</taxon>
        <taxon>Boletales</taxon>
        <taxon>Paxilineae</taxon>
        <taxon>Paxillaceae</taxon>
        <taxon>Paxillus</taxon>
    </lineage>
</organism>
<reference evidence="1 2" key="1">
    <citation type="submission" date="2014-06" db="EMBL/GenBank/DDBJ databases">
        <authorList>
            <consortium name="DOE Joint Genome Institute"/>
            <person name="Kuo A."/>
            <person name="Kohler A."/>
            <person name="Nagy L.G."/>
            <person name="Floudas D."/>
            <person name="Copeland A."/>
            <person name="Barry K.W."/>
            <person name="Cichocki N."/>
            <person name="Veneault-Fourrey C."/>
            <person name="LaButti K."/>
            <person name="Lindquist E.A."/>
            <person name="Lipzen A."/>
            <person name="Lundell T."/>
            <person name="Morin E."/>
            <person name="Murat C."/>
            <person name="Sun H."/>
            <person name="Tunlid A."/>
            <person name="Henrissat B."/>
            <person name="Grigoriev I.V."/>
            <person name="Hibbett D.S."/>
            <person name="Martin F."/>
            <person name="Nordberg H.P."/>
            <person name="Cantor M.N."/>
            <person name="Hua S.X."/>
        </authorList>
    </citation>
    <scope>NUCLEOTIDE SEQUENCE [LARGE SCALE GENOMIC DNA]</scope>
    <source>
        <strain evidence="1 2">ATCC 200175</strain>
    </source>
</reference>
<dbReference type="Proteomes" id="UP000053647">
    <property type="component" value="Unassembled WGS sequence"/>
</dbReference>
<reference evidence="2" key="2">
    <citation type="submission" date="2015-01" db="EMBL/GenBank/DDBJ databases">
        <title>Evolutionary Origins and Diversification of the Mycorrhizal Mutualists.</title>
        <authorList>
            <consortium name="DOE Joint Genome Institute"/>
            <consortium name="Mycorrhizal Genomics Consortium"/>
            <person name="Kohler A."/>
            <person name="Kuo A."/>
            <person name="Nagy L.G."/>
            <person name="Floudas D."/>
            <person name="Copeland A."/>
            <person name="Barry K.W."/>
            <person name="Cichocki N."/>
            <person name="Veneault-Fourrey C."/>
            <person name="LaButti K."/>
            <person name="Lindquist E.A."/>
            <person name="Lipzen A."/>
            <person name="Lundell T."/>
            <person name="Morin E."/>
            <person name="Murat C."/>
            <person name="Riley R."/>
            <person name="Ohm R."/>
            <person name="Sun H."/>
            <person name="Tunlid A."/>
            <person name="Henrissat B."/>
            <person name="Grigoriev I.V."/>
            <person name="Hibbett D.S."/>
            <person name="Martin F."/>
        </authorList>
    </citation>
    <scope>NUCLEOTIDE SEQUENCE [LARGE SCALE GENOMIC DNA]</scope>
    <source>
        <strain evidence="2">ATCC 200175</strain>
    </source>
</reference>
<evidence type="ECO:0000313" key="1">
    <source>
        <dbReference type="EMBL" id="KIJ15428.1"/>
    </source>
</evidence>
<protein>
    <submittedName>
        <fullName evidence="1">Uncharacterized protein</fullName>
    </submittedName>
</protein>
<keyword evidence="2" id="KW-1185">Reference proteome</keyword>
<dbReference type="HOGENOM" id="CLU_2121804_0_0_1"/>